<evidence type="ECO:0000313" key="2">
    <source>
        <dbReference type="Proteomes" id="UP000232196"/>
    </source>
</evidence>
<proteinExistence type="predicted"/>
<dbReference type="NCBIfam" id="NF047604">
    <property type="entry name" value="LIC14007_fam"/>
    <property type="match status" value="1"/>
</dbReference>
<dbReference type="Proteomes" id="UP000232196">
    <property type="component" value="Unassembled WGS sequence"/>
</dbReference>
<dbReference type="EMBL" id="NPDN01000003">
    <property type="protein sequence ID" value="PJZ26125.1"/>
    <property type="molecule type" value="Genomic_DNA"/>
</dbReference>
<reference evidence="1 2" key="1">
    <citation type="submission" date="2017-07" db="EMBL/GenBank/DDBJ databases">
        <title>Leptospira spp. isolated from tropical soils.</title>
        <authorList>
            <person name="Thibeaux R."/>
            <person name="Iraola G."/>
            <person name="Ferres I."/>
            <person name="Bierque E."/>
            <person name="Girault D."/>
            <person name="Soupe-Gilbert M.-E."/>
            <person name="Picardeau M."/>
            <person name="Goarant C."/>
        </authorList>
    </citation>
    <scope>NUCLEOTIDE SEQUENCE [LARGE SCALE GENOMIC DNA]</scope>
    <source>
        <strain evidence="1 2">MCA1-C-A1</strain>
    </source>
</reference>
<dbReference type="RefSeq" id="WP_100705918.1">
    <property type="nucleotide sequence ID" value="NZ_NPDL01000003.1"/>
</dbReference>
<gene>
    <name evidence="1" type="ORF">CH357_06390</name>
</gene>
<dbReference type="AlphaFoldDB" id="A0A2M9XEL0"/>
<organism evidence="1 2">
    <name type="scientific">Leptospira hartskeerlii</name>
    <dbReference type="NCBI Taxonomy" id="2023177"/>
    <lineage>
        <taxon>Bacteria</taxon>
        <taxon>Pseudomonadati</taxon>
        <taxon>Spirochaetota</taxon>
        <taxon>Spirochaetia</taxon>
        <taxon>Leptospirales</taxon>
        <taxon>Leptospiraceae</taxon>
        <taxon>Leptospira</taxon>
    </lineage>
</organism>
<comment type="caution">
    <text evidence="1">The sequence shown here is derived from an EMBL/GenBank/DDBJ whole genome shotgun (WGS) entry which is preliminary data.</text>
</comment>
<keyword evidence="2" id="KW-1185">Reference proteome</keyword>
<dbReference type="OrthoDB" id="340228at2"/>
<dbReference type="NCBIfam" id="NF047562">
    <property type="entry name" value="LIC_14007_fam"/>
    <property type="match status" value="1"/>
</dbReference>
<name>A0A2M9XEL0_9LEPT</name>
<protein>
    <submittedName>
        <fullName evidence="1">Uncharacterized protein</fullName>
    </submittedName>
</protein>
<accession>A0A2M9XEL0</accession>
<sequence>MKVYSADRVPNSADYNLYVTEGSAKTRLSLFEPNLPGYLELAENDKILKSLAYTVLLNYTQDREFALRNTNRFLNFLNDIVHRDSWFFLANRVEQFIKDVENFGVEISYDF</sequence>
<evidence type="ECO:0000313" key="1">
    <source>
        <dbReference type="EMBL" id="PJZ26125.1"/>
    </source>
</evidence>